<dbReference type="InterPro" id="IPR001304">
    <property type="entry name" value="C-type_lectin-like"/>
</dbReference>
<dbReference type="InterPro" id="IPR050976">
    <property type="entry name" value="Snaclec"/>
</dbReference>
<feature type="domain" description="CUB" evidence="3">
    <location>
        <begin position="304"/>
        <end position="405"/>
    </location>
</feature>
<evidence type="ECO:0000259" key="3">
    <source>
        <dbReference type="PROSITE" id="PS01180"/>
    </source>
</evidence>
<dbReference type="EMBL" id="CP090892">
    <property type="protein sequence ID" value="ULU08768.1"/>
    <property type="molecule type" value="Genomic_DNA"/>
</dbReference>
<feature type="domain" description="C-type lectin" evidence="4">
    <location>
        <begin position="552"/>
        <end position="680"/>
    </location>
</feature>
<keyword evidence="1" id="KW-1015">Disulfide bond</keyword>
<dbReference type="Gene3D" id="3.10.100.10">
    <property type="entry name" value="Mannose-Binding Protein A, subunit A"/>
    <property type="match status" value="4"/>
</dbReference>
<sequence length="814" mass="89986">MRIFTNKLKHYEAETDCKYLGGALVTSKNAASNRDIANLAASVGANTVWIGAYCYATGNNTNTCYHDDNSGVVTYNQFAPGNPNVQGSGGCVYMQVSGPSAGKWISAPCEVVGMPFICEVPITNPDTYCLHNYNGYCYMASHEMNLANPVNTTYDKAQSICRANNANLVSFHSKPELDWVKSIYRNTGVQQIFAGAKAFLPDTFEWADGSNWDFDYTNPLSTSTGNCLIMDLSSRPDNGMWSETNCQNINYFVCKRLIPVATEATTPAGEELEEMEETKEHQKSVNPKFQRPQTKTELLDFSNCNSTIVMSPGTITSFGYPNTKPPAAYCIWNIAALGPYRIGIYFTDFSTYANVRIYDEFGNLISLQNGNQRPFSVLGATNVFQITYDSSIDAYYGYHGCLFADIVCPSGFTLINQQKCLKVYTAQVQHLDATKQCTSLGGTLVTIKNAIDNRAVANFAANAGLSNFWIGGFCYTRDEVACFHDDSSGVMTYNSFGAGYPQNNFAIGQCVYMKTSGTSAGQWATNRCHRDTMPYVCEVPLTLEDQTCQHNYNGYCYLPDQEILGPTQLPKDFKAAQDICQANNANLASIHSKQEIDYIKTLYRSSGVDEILLGAQASKPHVFKWIDGSAFGYSYRNPFDNSTENCLKMSVTDELGPNQQMIYGTWSETGCQEVNNFLCKRRIVGKFPQTAEKQKAPVPVHYDITDPSNCNNTMLIAPGTITSFGYGTSPLPGGFCYYKIAAIGAYRVAIHFTDFSTWYNVDVTDQFGENVARLYNSRDPFSVLVESTIAVLTHDADKDASSDRHGFKAVVLPF</sequence>
<dbReference type="CDD" id="cd00041">
    <property type="entry name" value="CUB"/>
    <property type="match status" value="1"/>
</dbReference>
<dbReference type="InterPro" id="IPR035914">
    <property type="entry name" value="Sperma_CUB_dom_sf"/>
</dbReference>
<evidence type="ECO:0000313" key="6">
    <source>
        <dbReference type="Proteomes" id="UP000827892"/>
    </source>
</evidence>
<gene>
    <name evidence="5" type="ORF">L3Y34_019761</name>
</gene>
<comment type="caution">
    <text evidence="2">Lacks conserved residue(s) required for the propagation of feature annotation.</text>
</comment>
<reference evidence="5 6" key="1">
    <citation type="submission" date="2022-05" db="EMBL/GenBank/DDBJ databases">
        <title>Chromosome-level reference genomes for two strains of Caenorhabditis briggsae: an improved platform for comparative genomics.</title>
        <authorList>
            <person name="Stevens L."/>
            <person name="Andersen E.C."/>
        </authorList>
    </citation>
    <scope>NUCLEOTIDE SEQUENCE [LARGE SCALE GENOMIC DNA]</scope>
    <source>
        <strain evidence="5">QX1410_ONT</strain>
        <tissue evidence="5">Whole-organism</tissue>
    </source>
</reference>
<dbReference type="PANTHER" id="PTHR22991:SF43">
    <property type="entry name" value="C-TYPE LECTIN-RELATED"/>
    <property type="match status" value="1"/>
</dbReference>
<dbReference type="SMART" id="SM00034">
    <property type="entry name" value="CLECT"/>
    <property type="match status" value="4"/>
</dbReference>
<name>A0AAE9IX62_CAEBR</name>
<dbReference type="Pfam" id="PF00059">
    <property type="entry name" value="Lectin_C"/>
    <property type="match status" value="4"/>
</dbReference>
<dbReference type="AlphaFoldDB" id="A0AAE9IX62"/>
<feature type="domain" description="C-type lectin" evidence="4">
    <location>
        <begin position="416"/>
        <end position="530"/>
    </location>
</feature>
<organism evidence="5 6">
    <name type="scientific">Caenorhabditis briggsae</name>
    <dbReference type="NCBI Taxonomy" id="6238"/>
    <lineage>
        <taxon>Eukaryota</taxon>
        <taxon>Metazoa</taxon>
        <taxon>Ecdysozoa</taxon>
        <taxon>Nematoda</taxon>
        <taxon>Chromadorea</taxon>
        <taxon>Rhabditida</taxon>
        <taxon>Rhabditina</taxon>
        <taxon>Rhabditomorpha</taxon>
        <taxon>Rhabditoidea</taxon>
        <taxon>Rhabditidae</taxon>
        <taxon>Peloderinae</taxon>
        <taxon>Caenorhabditis</taxon>
    </lineage>
</organism>
<dbReference type="PROSITE" id="PS50041">
    <property type="entry name" value="C_TYPE_LECTIN_2"/>
    <property type="match status" value="4"/>
</dbReference>
<evidence type="ECO:0008006" key="7">
    <source>
        <dbReference type="Google" id="ProtNLM"/>
    </source>
</evidence>
<dbReference type="SUPFAM" id="SSF56436">
    <property type="entry name" value="C-type lectin-like"/>
    <property type="match status" value="4"/>
</dbReference>
<dbReference type="Gene3D" id="2.60.120.290">
    <property type="entry name" value="Spermadhesin, CUB domain"/>
    <property type="match status" value="1"/>
</dbReference>
<dbReference type="PANTHER" id="PTHR22991">
    <property type="entry name" value="PROTEIN CBG13490"/>
    <property type="match status" value="1"/>
</dbReference>
<evidence type="ECO:0000256" key="1">
    <source>
        <dbReference type="ARBA" id="ARBA00023157"/>
    </source>
</evidence>
<dbReference type="SMART" id="SM00042">
    <property type="entry name" value="CUB"/>
    <property type="match status" value="2"/>
</dbReference>
<dbReference type="InterPro" id="IPR016186">
    <property type="entry name" value="C-type_lectin-like/link_sf"/>
</dbReference>
<evidence type="ECO:0000313" key="5">
    <source>
        <dbReference type="EMBL" id="ULU08768.1"/>
    </source>
</evidence>
<evidence type="ECO:0000256" key="2">
    <source>
        <dbReference type="PROSITE-ProRule" id="PRU00059"/>
    </source>
</evidence>
<dbReference type="SUPFAM" id="SSF49854">
    <property type="entry name" value="Spermadhesin, CUB domain"/>
    <property type="match status" value="2"/>
</dbReference>
<dbReference type="InterPro" id="IPR000859">
    <property type="entry name" value="CUB_dom"/>
</dbReference>
<evidence type="ECO:0000259" key="4">
    <source>
        <dbReference type="PROSITE" id="PS50041"/>
    </source>
</evidence>
<dbReference type="Proteomes" id="UP000827892">
    <property type="component" value="Chromosome II"/>
</dbReference>
<accession>A0AAE9IX62</accession>
<dbReference type="PROSITE" id="PS01180">
    <property type="entry name" value="CUB"/>
    <property type="match status" value="1"/>
</dbReference>
<dbReference type="InterPro" id="IPR016187">
    <property type="entry name" value="CTDL_fold"/>
</dbReference>
<dbReference type="CDD" id="cd00037">
    <property type="entry name" value="CLECT"/>
    <property type="match status" value="4"/>
</dbReference>
<proteinExistence type="predicted"/>
<protein>
    <recommendedName>
        <fullName evidence="7">C-type LECtin</fullName>
    </recommendedName>
</protein>
<feature type="domain" description="C-type lectin" evidence="4">
    <location>
        <begin position="133"/>
        <end position="255"/>
    </location>
</feature>
<dbReference type="Pfam" id="PF00431">
    <property type="entry name" value="CUB"/>
    <property type="match status" value="1"/>
</dbReference>
<feature type="domain" description="C-type lectin" evidence="4">
    <location>
        <begin position="1"/>
        <end position="110"/>
    </location>
</feature>